<keyword evidence="1" id="KW-0812">Transmembrane</keyword>
<organism evidence="3 4">
    <name type="scientific">Mya arenaria</name>
    <name type="common">Soft-shell clam</name>
    <dbReference type="NCBI Taxonomy" id="6604"/>
    <lineage>
        <taxon>Eukaryota</taxon>
        <taxon>Metazoa</taxon>
        <taxon>Spiralia</taxon>
        <taxon>Lophotrochozoa</taxon>
        <taxon>Mollusca</taxon>
        <taxon>Bivalvia</taxon>
        <taxon>Autobranchia</taxon>
        <taxon>Heteroconchia</taxon>
        <taxon>Euheterodonta</taxon>
        <taxon>Imparidentia</taxon>
        <taxon>Neoheterodontei</taxon>
        <taxon>Myida</taxon>
        <taxon>Myoidea</taxon>
        <taxon>Myidae</taxon>
        <taxon>Mya</taxon>
    </lineage>
</organism>
<keyword evidence="1" id="KW-1133">Transmembrane helix</keyword>
<sequence>MGYISISRALSVRLLFASHGVISIWRLADVTKERRYWYLSSTLVLLFLETMVIVVKRQGKEWKSVFIYLLTSVPAIWFLELHEFDKRARRLTRAVRVARMNNDTIGPDTPPDGLYNIRFEVRIPIMLTSDQWIRMLEQMLLLVLILGRWLLPKGKLTHDQLSQLLLVYIGTAADIVEFFEAFNEQEVQYHKVLCLVILGIWSLSLVQFSLVLTASRRRRESLRYHLVRPIKERKRHEDDTVTHNAIDQIPINTIQEPDVFRRTSKIRETLLKAYELQTSHHMNHTDYNCNRDSKIFMLKEEKHKYGKAYYFEMMES</sequence>
<protein>
    <submittedName>
        <fullName evidence="3">TMM26-like protein</fullName>
    </submittedName>
</protein>
<gene>
    <name evidence="2" type="ORF">MAR_004426</name>
    <name evidence="3" type="ORF">MAR_004510</name>
</gene>
<name>A0ABY7EWS6_MYAAR</name>
<feature type="transmembrane region" description="Helical" evidence="1">
    <location>
        <begin position="36"/>
        <end position="55"/>
    </location>
</feature>
<reference evidence="3" key="1">
    <citation type="submission" date="2022-11" db="EMBL/GenBank/DDBJ databases">
        <title>Centuries of genome instability and evolution in soft-shell clam transmissible cancer (bioRxiv).</title>
        <authorList>
            <person name="Hart S.F.M."/>
            <person name="Yonemitsu M.A."/>
            <person name="Giersch R.M."/>
            <person name="Beal B.F."/>
            <person name="Arriagada G."/>
            <person name="Davis B.W."/>
            <person name="Ostrander E.A."/>
            <person name="Goff S.P."/>
            <person name="Metzger M.J."/>
        </authorList>
    </citation>
    <scope>NUCLEOTIDE SEQUENCE</scope>
    <source>
        <strain evidence="3">MELC-2E11</strain>
        <tissue evidence="3">Siphon/mantle</tissue>
    </source>
</reference>
<evidence type="ECO:0000313" key="3">
    <source>
        <dbReference type="EMBL" id="WAR14405.1"/>
    </source>
</evidence>
<dbReference type="Proteomes" id="UP001164746">
    <property type="component" value="Chromosome 9"/>
</dbReference>
<evidence type="ECO:0000256" key="1">
    <source>
        <dbReference type="SAM" id="Phobius"/>
    </source>
</evidence>
<dbReference type="EMBL" id="CP111020">
    <property type="protein sequence ID" value="WAR14321.1"/>
    <property type="molecule type" value="Genomic_DNA"/>
</dbReference>
<keyword evidence="4" id="KW-1185">Reference proteome</keyword>
<dbReference type="EMBL" id="CP111020">
    <property type="protein sequence ID" value="WAR14405.1"/>
    <property type="molecule type" value="Genomic_DNA"/>
</dbReference>
<dbReference type="PANTHER" id="PTHR22168:SF8">
    <property type="entry name" value="TRANSMEMBRANE PROTEIN 26"/>
    <property type="match status" value="1"/>
</dbReference>
<feature type="transmembrane region" description="Helical" evidence="1">
    <location>
        <begin position="62"/>
        <end position="79"/>
    </location>
</feature>
<proteinExistence type="predicted"/>
<keyword evidence="1" id="KW-0472">Membrane</keyword>
<feature type="transmembrane region" description="Helical" evidence="1">
    <location>
        <begin position="188"/>
        <end position="214"/>
    </location>
</feature>
<accession>A0ABY7EWS6</accession>
<evidence type="ECO:0000313" key="2">
    <source>
        <dbReference type="EMBL" id="WAR14321.1"/>
    </source>
</evidence>
<evidence type="ECO:0000313" key="4">
    <source>
        <dbReference type="Proteomes" id="UP001164746"/>
    </source>
</evidence>
<dbReference type="PANTHER" id="PTHR22168">
    <property type="entry name" value="TMEM26 PROTEIN"/>
    <property type="match status" value="1"/>
</dbReference>
<dbReference type="InterPro" id="IPR019169">
    <property type="entry name" value="Transmembrane_26"/>
</dbReference>
<dbReference type="Pfam" id="PF09772">
    <property type="entry name" value="Tmem26"/>
    <property type="match status" value="1"/>
</dbReference>